<dbReference type="SFLD" id="SFLDG01129">
    <property type="entry name" value="C1.5:_HAD__Beta-PGM__Phosphata"/>
    <property type="match status" value="1"/>
</dbReference>
<dbReference type="InterPro" id="IPR050155">
    <property type="entry name" value="HAD-like_hydrolase_sf"/>
</dbReference>
<dbReference type="InterPro" id="IPR036412">
    <property type="entry name" value="HAD-like_sf"/>
</dbReference>
<dbReference type="PANTHER" id="PTHR43434:SF20">
    <property type="entry name" value="5'-NUCLEOTIDASE"/>
    <property type="match status" value="1"/>
</dbReference>
<comment type="caution">
    <text evidence="1">The sequence shown here is derived from an EMBL/GenBank/DDBJ whole genome shotgun (WGS) entry which is preliminary data.</text>
</comment>
<dbReference type="InterPro" id="IPR023198">
    <property type="entry name" value="PGP-like_dom2"/>
</dbReference>
<dbReference type="InterPro" id="IPR023214">
    <property type="entry name" value="HAD_sf"/>
</dbReference>
<dbReference type="SUPFAM" id="SSF56784">
    <property type="entry name" value="HAD-like"/>
    <property type="match status" value="1"/>
</dbReference>
<dbReference type="AlphaFoldDB" id="A0A7Y9DVN1"/>
<dbReference type="EC" id="3.1.3.18" evidence="1"/>
<dbReference type="GO" id="GO:0008967">
    <property type="term" value="F:phosphoglycolate phosphatase activity"/>
    <property type="evidence" value="ECO:0007669"/>
    <property type="project" value="UniProtKB-EC"/>
</dbReference>
<dbReference type="GO" id="GO:0004713">
    <property type="term" value="F:protein tyrosine kinase activity"/>
    <property type="evidence" value="ECO:0007669"/>
    <property type="project" value="TreeGrafter"/>
</dbReference>
<gene>
    <name evidence="1" type="ORF">BJ983_002372</name>
</gene>
<reference evidence="1 2" key="1">
    <citation type="submission" date="2020-07" db="EMBL/GenBank/DDBJ databases">
        <title>Sequencing the genomes of 1000 actinobacteria strains.</title>
        <authorList>
            <person name="Klenk H.-P."/>
        </authorList>
    </citation>
    <scope>NUCLEOTIDE SEQUENCE [LARGE SCALE GENOMIC DNA]</scope>
    <source>
        <strain evidence="1 2">DSM 45772</strain>
    </source>
</reference>
<dbReference type="RefSeq" id="WP_179793971.1">
    <property type="nucleotide sequence ID" value="NZ_BAABHP010000007.1"/>
</dbReference>
<dbReference type="Gene3D" id="3.40.50.1000">
    <property type="entry name" value="HAD superfamily/HAD-like"/>
    <property type="match status" value="1"/>
</dbReference>
<dbReference type="Proteomes" id="UP000535890">
    <property type="component" value="Unassembled WGS sequence"/>
</dbReference>
<dbReference type="Gene3D" id="1.10.150.240">
    <property type="entry name" value="Putative phosphatase, domain 2"/>
    <property type="match status" value="1"/>
</dbReference>
<dbReference type="InterPro" id="IPR041492">
    <property type="entry name" value="HAD_2"/>
</dbReference>
<dbReference type="Pfam" id="PF13419">
    <property type="entry name" value="HAD_2"/>
    <property type="match status" value="1"/>
</dbReference>
<protein>
    <submittedName>
        <fullName evidence="1">Phosphoglycolate phosphatase</fullName>
        <ecNumber evidence="1">3.1.3.18</ecNumber>
    </submittedName>
</protein>
<dbReference type="EMBL" id="JACCBN010000001">
    <property type="protein sequence ID" value="NYD36270.1"/>
    <property type="molecule type" value="Genomic_DNA"/>
</dbReference>
<accession>A0A7Y9DVN1</accession>
<dbReference type="GO" id="GO:0005829">
    <property type="term" value="C:cytosol"/>
    <property type="evidence" value="ECO:0007669"/>
    <property type="project" value="TreeGrafter"/>
</dbReference>
<name>A0A7Y9DVN1_9PSEU</name>
<organism evidence="1 2">
    <name type="scientific">Actinomycetospora corticicola</name>
    <dbReference type="NCBI Taxonomy" id="663602"/>
    <lineage>
        <taxon>Bacteria</taxon>
        <taxon>Bacillati</taxon>
        <taxon>Actinomycetota</taxon>
        <taxon>Actinomycetes</taxon>
        <taxon>Pseudonocardiales</taxon>
        <taxon>Pseudonocardiaceae</taxon>
        <taxon>Actinomycetospora</taxon>
    </lineage>
</organism>
<dbReference type="PANTHER" id="PTHR43434">
    <property type="entry name" value="PHOSPHOGLYCOLATE PHOSPHATASE"/>
    <property type="match status" value="1"/>
</dbReference>
<keyword evidence="2" id="KW-1185">Reference proteome</keyword>
<sequence>MSSPRGHSPSLRSPLICFDLDGTLVDSGPGIRASVRRAAASVGLAEPDDEQLRALIGPPFPEAFRDVLGVDAATADAMMATYREVYGGGLLREVTVYDGVPDLLADLAARGDRLAVTTSKPRAYAHEVVAHVGLDKYLAAGVFGAEFDGSVEGKAAVVGLALAAHDGPVVALVGDRHHDVEGARAHGLPCVGVTWGFGGRDELAGAGAAAVVDAPAAVPAALDALR</sequence>
<evidence type="ECO:0000313" key="2">
    <source>
        <dbReference type="Proteomes" id="UP000535890"/>
    </source>
</evidence>
<evidence type="ECO:0000313" key="1">
    <source>
        <dbReference type="EMBL" id="NYD36270.1"/>
    </source>
</evidence>
<dbReference type="SFLD" id="SFLDS00003">
    <property type="entry name" value="Haloacid_Dehalogenase"/>
    <property type="match status" value="1"/>
</dbReference>
<keyword evidence="1" id="KW-0378">Hydrolase</keyword>
<proteinExistence type="predicted"/>